<name>A0A2G9G3R3_9LAMI</name>
<organism evidence="1 2">
    <name type="scientific">Handroanthus impetiginosus</name>
    <dbReference type="NCBI Taxonomy" id="429701"/>
    <lineage>
        <taxon>Eukaryota</taxon>
        <taxon>Viridiplantae</taxon>
        <taxon>Streptophyta</taxon>
        <taxon>Embryophyta</taxon>
        <taxon>Tracheophyta</taxon>
        <taxon>Spermatophyta</taxon>
        <taxon>Magnoliopsida</taxon>
        <taxon>eudicotyledons</taxon>
        <taxon>Gunneridae</taxon>
        <taxon>Pentapetalae</taxon>
        <taxon>asterids</taxon>
        <taxon>lamiids</taxon>
        <taxon>Lamiales</taxon>
        <taxon>Bignoniaceae</taxon>
        <taxon>Crescentiina</taxon>
        <taxon>Tabebuia alliance</taxon>
        <taxon>Handroanthus</taxon>
    </lineage>
</organism>
<evidence type="ECO:0000313" key="2">
    <source>
        <dbReference type="Proteomes" id="UP000231279"/>
    </source>
</evidence>
<dbReference type="PANTHER" id="PTHR37260">
    <property type="entry name" value="PHOSPHORELAY PROTEIN"/>
    <property type="match status" value="1"/>
</dbReference>
<comment type="caution">
    <text evidence="1">The sequence shown here is derived from an EMBL/GenBank/DDBJ whole genome shotgun (WGS) entry which is preliminary data.</text>
</comment>
<proteinExistence type="predicted"/>
<dbReference type="EMBL" id="NKXS01007251">
    <property type="protein sequence ID" value="PIM99952.1"/>
    <property type="molecule type" value="Genomic_DNA"/>
</dbReference>
<accession>A0A2G9G3R3</accession>
<dbReference type="InterPro" id="IPR053342">
    <property type="entry name" value="Exosome_cofactor/PTGS_suppr"/>
</dbReference>
<keyword evidence="2" id="KW-1185">Reference proteome</keyword>
<dbReference type="OrthoDB" id="685075at2759"/>
<dbReference type="PANTHER" id="PTHR37260:SF2">
    <property type="entry name" value="PROTEIN ECERIFERUM 16"/>
    <property type="match status" value="1"/>
</dbReference>
<dbReference type="AlphaFoldDB" id="A0A2G9G3R3"/>
<dbReference type="STRING" id="429701.A0A2G9G3R3"/>
<protein>
    <submittedName>
        <fullName evidence="1">Uncharacterized protein</fullName>
    </submittedName>
</protein>
<reference evidence="2" key="1">
    <citation type="journal article" date="2018" name="Gigascience">
        <title>Genome assembly of the Pink Ipe (Handroanthus impetiginosus, Bignoniaceae), a highly valued, ecologically keystone Neotropical timber forest tree.</title>
        <authorList>
            <person name="Silva-Junior O.B."/>
            <person name="Grattapaglia D."/>
            <person name="Novaes E."/>
            <person name="Collevatti R.G."/>
        </authorList>
    </citation>
    <scope>NUCLEOTIDE SEQUENCE [LARGE SCALE GENOMIC DNA]</scope>
    <source>
        <strain evidence="2">cv. UFG-1</strain>
    </source>
</reference>
<evidence type="ECO:0000313" key="1">
    <source>
        <dbReference type="EMBL" id="PIM99952.1"/>
    </source>
</evidence>
<gene>
    <name evidence="1" type="ORF">CDL12_27547</name>
</gene>
<dbReference type="Proteomes" id="UP000231279">
    <property type="component" value="Unassembled WGS sequence"/>
</dbReference>
<sequence>MLAVKGQSILSWIADDNFEFEGKASTSIKAQFFSLNLNALAEQLGKAKLSERLYLEPDLLPPELLDDESQARGEDKDDPQGCTSAVAMDSGVSSCLVHNQEDHENVQQYRESSSSSIAITGNFPVQSSEEGLKPIEQIEDEILQSERTRRSISTNPIFEAASAEVELDRLLNSFAESNILDTSSATSVETKKKGTHIMKAAAKIDDDIDNLLEETSDGRRISYEVKASADDASSKVQTCSNSKLLDDFDSWLDTI</sequence>